<protein>
    <submittedName>
        <fullName evidence="2">Uncharacterized protein</fullName>
    </submittedName>
</protein>
<evidence type="ECO:0000313" key="2">
    <source>
        <dbReference type="EMBL" id="VDM06692.1"/>
    </source>
</evidence>
<sequence length="233" mass="26298">PDGATEDGPQGPPGDEGVRGPHGQRGLEGQPGLPGERGESGSCEHCPEPRFGPNYWTNFVSYTVTKMIQKLRESADDRTVLKLAMNTLLVCSPRNRSNNQSSFLNFNDRLPNVLIESYLITLNQSHPITLERNKNQAIMYTHNYPPTMDKQVALCKIFLRISLEWAKAFFSTGIYRPWHNVTLGLLIILTNKTEMKNEVRDAQNLHSISIKCFRQQYIIAWTAGSGQMTKFNS</sequence>
<evidence type="ECO:0000256" key="1">
    <source>
        <dbReference type="SAM" id="MobiDB-lite"/>
    </source>
</evidence>
<organism evidence="2 3">
    <name type="scientific">Wuchereria bancrofti</name>
    <dbReference type="NCBI Taxonomy" id="6293"/>
    <lineage>
        <taxon>Eukaryota</taxon>
        <taxon>Metazoa</taxon>
        <taxon>Ecdysozoa</taxon>
        <taxon>Nematoda</taxon>
        <taxon>Chromadorea</taxon>
        <taxon>Rhabditida</taxon>
        <taxon>Spirurina</taxon>
        <taxon>Spiruromorpha</taxon>
        <taxon>Filarioidea</taxon>
        <taxon>Onchocercidae</taxon>
        <taxon>Wuchereria</taxon>
    </lineage>
</organism>
<feature type="compositionally biased region" description="Low complexity" evidence="1">
    <location>
        <begin position="1"/>
        <end position="15"/>
    </location>
</feature>
<reference evidence="2 3" key="1">
    <citation type="submission" date="2018-11" db="EMBL/GenBank/DDBJ databases">
        <authorList>
            <consortium name="Pathogen Informatics"/>
        </authorList>
    </citation>
    <scope>NUCLEOTIDE SEQUENCE [LARGE SCALE GENOMIC DNA]</scope>
</reference>
<evidence type="ECO:0000313" key="3">
    <source>
        <dbReference type="Proteomes" id="UP000270924"/>
    </source>
</evidence>
<accession>A0A3P7F838</accession>
<name>A0A3P7F838_WUCBA</name>
<gene>
    <name evidence="2" type="ORF">WBA_LOCUS78</name>
</gene>
<dbReference type="InParanoid" id="A0A3P7F838"/>
<feature type="region of interest" description="Disordered" evidence="1">
    <location>
        <begin position="1"/>
        <end position="46"/>
    </location>
</feature>
<dbReference type="EMBL" id="UYWW01000008">
    <property type="protein sequence ID" value="VDM06692.1"/>
    <property type="molecule type" value="Genomic_DNA"/>
</dbReference>
<keyword evidence="3" id="KW-1185">Reference proteome</keyword>
<dbReference type="Proteomes" id="UP000270924">
    <property type="component" value="Unassembled WGS sequence"/>
</dbReference>
<feature type="non-terminal residue" evidence="2">
    <location>
        <position position="1"/>
    </location>
</feature>
<proteinExistence type="predicted"/>
<dbReference type="AlphaFoldDB" id="A0A3P7F838"/>